<feature type="coiled-coil region" evidence="1">
    <location>
        <begin position="47"/>
        <end position="74"/>
    </location>
</feature>
<evidence type="ECO:0000256" key="1">
    <source>
        <dbReference type="SAM" id="Coils"/>
    </source>
</evidence>
<proteinExistence type="predicted"/>
<keyword evidence="3" id="KW-1185">Reference proteome</keyword>
<gene>
    <name evidence="2" type="ORF">GCM10011332_21300</name>
</gene>
<reference evidence="2" key="2">
    <citation type="submission" date="2020-09" db="EMBL/GenBank/DDBJ databases">
        <authorList>
            <person name="Sun Q."/>
            <person name="Zhou Y."/>
        </authorList>
    </citation>
    <scope>NUCLEOTIDE SEQUENCE</scope>
    <source>
        <strain evidence="2">CGMCC 1.15254</strain>
    </source>
</reference>
<name>A0A917C2J8_9PROT</name>
<evidence type="ECO:0000313" key="3">
    <source>
        <dbReference type="Proteomes" id="UP000632498"/>
    </source>
</evidence>
<sequence>MTTTKTNLGDKRSIQITRIASSLVGAIPYVGPVVQAIVAELIPNTRVERLEKFVLELRDRLDDEQLKLSTATEEGLDTFEEGMWQAARALSDDRRKKIAALVSTALTGEDLAKQLARHFLRVLNQLGDADIAILIEYAEGKRSMLGSLVYNPILDDDAERSKQITILERSRCMLLSSFGLLQAVEEGLDNPMFEITRTGRDFVEFLDFDKTEEQPE</sequence>
<accession>A0A917C2J8</accession>
<reference evidence="2" key="1">
    <citation type="journal article" date="2014" name="Int. J. Syst. Evol. Microbiol.">
        <title>Complete genome sequence of Corynebacterium casei LMG S-19264T (=DSM 44701T), isolated from a smear-ripened cheese.</title>
        <authorList>
            <consortium name="US DOE Joint Genome Institute (JGI-PGF)"/>
            <person name="Walter F."/>
            <person name="Albersmeier A."/>
            <person name="Kalinowski J."/>
            <person name="Ruckert C."/>
        </authorList>
    </citation>
    <scope>NUCLEOTIDE SEQUENCE</scope>
    <source>
        <strain evidence="2">CGMCC 1.15254</strain>
    </source>
</reference>
<organism evidence="2 3">
    <name type="scientific">Terasakiella brassicae</name>
    <dbReference type="NCBI Taxonomy" id="1634917"/>
    <lineage>
        <taxon>Bacteria</taxon>
        <taxon>Pseudomonadati</taxon>
        <taxon>Pseudomonadota</taxon>
        <taxon>Alphaproteobacteria</taxon>
        <taxon>Rhodospirillales</taxon>
        <taxon>Terasakiellaceae</taxon>
        <taxon>Terasakiella</taxon>
    </lineage>
</organism>
<dbReference type="AlphaFoldDB" id="A0A917C2J8"/>
<dbReference type="Proteomes" id="UP000632498">
    <property type="component" value="Unassembled WGS sequence"/>
</dbReference>
<protein>
    <submittedName>
        <fullName evidence="2">Uncharacterized protein</fullName>
    </submittedName>
</protein>
<comment type="caution">
    <text evidence="2">The sequence shown here is derived from an EMBL/GenBank/DDBJ whole genome shotgun (WGS) entry which is preliminary data.</text>
</comment>
<dbReference type="RefSeq" id="WP_188664748.1">
    <property type="nucleotide sequence ID" value="NZ_BMHV01000014.1"/>
</dbReference>
<keyword evidence="1" id="KW-0175">Coiled coil</keyword>
<evidence type="ECO:0000313" key="2">
    <source>
        <dbReference type="EMBL" id="GGF66949.1"/>
    </source>
</evidence>
<dbReference type="EMBL" id="BMHV01000014">
    <property type="protein sequence ID" value="GGF66949.1"/>
    <property type="molecule type" value="Genomic_DNA"/>
</dbReference>